<dbReference type="PROSITE" id="PS51257">
    <property type="entry name" value="PROKAR_LIPOPROTEIN"/>
    <property type="match status" value="1"/>
</dbReference>
<organism evidence="9 10">
    <name type="scientific">Nanchangia anserum</name>
    <dbReference type="NCBI Taxonomy" id="2692125"/>
    <lineage>
        <taxon>Bacteria</taxon>
        <taxon>Bacillati</taxon>
        <taxon>Actinomycetota</taxon>
        <taxon>Actinomycetes</taxon>
        <taxon>Actinomycetales</taxon>
        <taxon>Actinomycetaceae</taxon>
        <taxon>Nanchangia</taxon>
    </lineage>
</organism>
<evidence type="ECO:0000256" key="4">
    <source>
        <dbReference type="ARBA" id="ARBA00022827"/>
    </source>
</evidence>
<evidence type="ECO:0000256" key="5">
    <source>
        <dbReference type="ARBA" id="ARBA00023002"/>
    </source>
</evidence>
<proteinExistence type="inferred from homology"/>
<sequence>MDRREADVVVIGGGATGTGCARDAAMRGYSVIMVDRADIGQGTSGRYHGLLHSGGRYVVSDPRSATECAEERDIVARIHADAVEETGGMFVCTPGDPLDFADKFAAGAVKARVPAEEISLDRALALEPRLNPGITRAFTVHDGTVDGWQMMWGAAHSAQEYGAEILTYTRVTDIVTHDDNVRAVICEDRNGEEIRIDTRFVLNAAGPWSGHVAEMAGCHDVEVVAGRGIMIAMNHRLVNRVINRCIYPADGDILVPVHTVSIIGTTDKKVEDADRLAIPYDEVQQMLDAGEALIPGFRKQRAVHAWAGARPLVKDRRVAAGDTRHMSRGMSILDHADRDGLRGMITISGGKLTTYRLMAKNAVDEMERQLGTSNPCRTADEEVPKSTAGHNYLVTHRLGEREKDRLDDPVICECELMTKSMFVDLMASEDDFQLDDLRRQLRLGMGPCQGGFCSMRAAGLTTTCHKMTAEEATRLLRLFLKNRWIGLWPILYGQQVRQTALDNWIFHGIFDIEHLPNPTDTGPAIPDLSDTDAMDGREDIK</sequence>
<dbReference type="Gene3D" id="3.50.50.60">
    <property type="entry name" value="FAD/NAD(P)-binding domain"/>
    <property type="match status" value="3"/>
</dbReference>
<evidence type="ECO:0000259" key="8">
    <source>
        <dbReference type="Pfam" id="PF01266"/>
    </source>
</evidence>
<dbReference type="GO" id="GO:0046168">
    <property type="term" value="P:glycerol-3-phosphate catabolic process"/>
    <property type="evidence" value="ECO:0007669"/>
    <property type="project" value="TreeGrafter"/>
</dbReference>
<comment type="cofactor">
    <cofactor evidence="1 6">
        <name>FAD</name>
        <dbReference type="ChEBI" id="CHEBI:57692"/>
    </cofactor>
</comment>
<evidence type="ECO:0000256" key="1">
    <source>
        <dbReference type="ARBA" id="ARBA00001974"/>
    </source>
</evidence>
<dbReference type="GO" id="GO:0004368">
    <property type="term" value="F:glycerol-3-phosphate dehydrogenase (quinone) activity"/>
    <property type="evidence" value="ECO:0007669"/>
    <property type="project" value="UniProtKB-EC"/>
</dbReference>
<dbReference type="SUPFAM" id="SSF51905">
    <property type="entry name" value="FAD/NAD(P)-binding domain"/>
    <property type="match status" value="1"/>
</dbReference>
<keyword evidence="3 6" id="KW-0285">Flavoprotein</keyword>
<evidence type="ECO:0000256" key="2">
    <source>
        <dbReference type="ARBA" id="ARBA00007330"/>
    </source>
</evidence>
<accession>A0A8I0KUX1</accession>
<comment type="catalytic activity">
    <reaction evidence="6">
        <text>a quinone + sn-glycerol 3-phosphate = dihydroxyacetone phosphate + a quinol</text>
        <dbReference type="Rhea" id="RHEA:18977"/>
        <dbReference type="ChEBI" id="CHEBI:24646"/>
        <dbReference type="ChEBI" id="CHEBI:57597"/>
        <dbReference type="ChEBI" id="CHEBI:57642"/>
        <dbReference type="ChEBI" id="CHEBI:132124"/>
        <dbReference type="EC" id="1.1.5.3"/>
    </reaction>
</comment>
<dbReference type="PROSITE" id="PS00978">
    <property type="entry name" value="FAD_G3PDH_2"/>
    <property type="match status" value="1"/>
</dbReference>
<evidence type="ECO:0000256" key="6">
    <source>
        <dbReference type="RuleBase" id="RU361217"/>
    </source>
</evidence>
<evidence type="ECO:0000313" key="10">
    <source>
        <dbReference type="Proteomes" id="UP000627538"/>
    </source>
</evidence>
<dbReference type="Gene3D" id="1.10.10.1100">
    <property type="entry name" value="BFD-like [2Fe-2S]-binding domain"/>
    <property type="match status" value="1"/>
</dbReference>
<dbReference type="PANTHER" id="PTHR11985:SF35">
    <property type="entry name" value="ANAEROBIC GLYCEROL-3-PHOSPHATE DEHYDROGENASE SUBUNIT A"/>
    <property type="match status" value="1"/>
</dbReference>
<dbReference type="RefSeq" id="WP_191072274.1">
    <property type="nucleotide sequence ID" value="NZ_CP060506.1"/>
</dbReference>
<evidence type="ECO:0000256" key="7">
    <source>
        <dbReference type="SAM" id="MobiDB-lite"/>
    </source>
</evidence>
<dbReference type="PANTHER" id="PTHR11985">
    <property type="entry name" value="GLYCEROL-3-PHOSPHATE DEHYDROGENASE"/>
    <property type="match status" value="1"/>
</dbReference>
<dbReference type="InterPro" id="IPR041854">
    <property type="entry name" value="BFD-like_2Fe2S-bd_dom_sf"/>
</dbReference>
<feature type="domain" description="FAD dependent oxidoreductase" evidence="8">
    <location>
        <begin position="7"/>
        <end position="355"/>
    </location>
</feature>
<name>A0A8I0KUX1_9ACTO</name>
<dbReference type="PRINTS" id="PR01001">
    <property type="entry name" value="FADG3PDH"/>
</dbReference>
<dbReference type="NCBIfam" id="TIGR03377">
    <property type="entry name" value="glycerol3P_GlpA"/>
    <property type="match status" value="1"/>
</dbReference>
<dbReference type="InterPro" id="IPR006076">
    <property type="entry name" value="FAD-dep_OxRdtase"/>
</dbReference>
<dbReference type="PROSITE" id="PS00977">
    <property type="entry name" value="FAD_G3PDH_1"/>
    <property type="match status" value="1"/>
</dbReference>
<dbReference type="InterPro" id="IPR036188">
    <property type="entry name" value="FAD/NAD-bd_sf"/>
</dbReference>
<dbReference type="AlphaFoldDB" id="A0A8I0KUX1"/>
<dbReference type="Proteomes" id="UP000627538">
    <property type="component" value="Unassembled WGS sequence"/>
</dbReference>
<dbReference type="GO" id="GO:0005886">
    <property type="term" value="C:plasma membrane"/>
    <property type="evidence" value="ECO:0007669"/>
    <property type="project" value="InterPro"/>
</dbReference>
<gene>
    <name evidence="9" type="primary">glpA</name>
    <name evidence="9" type="ORF">H8R10_07960</name>
</gene>
<keyword evidence="10" id="KW-1185">Reference proteome</keyword>
<dbReference type="GO" id="GO:0050660">
    <property type="term" value="F:flavin adenine dinucleotide binding"/>
    <property type="evidence" value="ECO:0007669"/>
    <property type="project" value="InterPro"/>
</dbReference>
<reference evidence="9 10" key="1">
    <citation type="submission" date="2020-08" db="EMBL/GenBank/DDBJ databases">
        <title>Winkia gen. nov., sp. nov., isolated from faeces of the Anser albifrons in China.</title>
        <authorList>
            <person name="Liu Q."/>
        </authorList>
    </citation>
    <scope>NUCLEOTIDE SEQUENCE [LARGE SCALE GENOMIC DNA]</scope>
    <source>
        <strain evidence="9 10">C62</strain>
    </source>
</reference>
<dbReference type="GO" id="GO:0010181">
    <property type="term" value="F:FMN binding"/>
    <property type="evidence" value="ECO:0007669"/>
    <property type="project" value="InterPro"/>
</dbReference>
<dbReference type="GO" id="GO:0046174">
    <property type="term" value="P:polyol catabolic process"/>
    <property type="evidence" value="ECO:0007669"/>
    <property type="project" value="InterPro"/>
</dbReference>
<dbReference type="NCBIfam" id="NF008313">
    <property type="entry name" value="PRK11101.1"/>
    <property type="match status" value="1"/>
</dbReference>
<dbReference type="Pfam" id="PF01266">
    <property type="entry name" value="DAO"/>
    <property type="match status" value="1"/>
</dbReference>
<dbReference type="GO" id="GO:0009331">
    <property type="term" value="C:glycerol-3-phosphate dehydrogenase (FAD) complex"/>
    <property type="evidence" value="ECO:0007669"/>
    <property type="project" value="UniProtKB-UniRule"/>
</dbReference>
<dbReference type="SUPFAM" id="SSF54373">
    <property type="entry name" value="FAD-linked reductases, C-terminal domain"/>
    <property type="match status" value="1"/>
</dbReference>
<comment type="caution">
    <text evidence="9">The sequence shown here is derived from an EMBL/GenBank/DDBJ whole genome shotgun (WGS) entry which is preliminary data.</text>
</comment>
<protein>
    <recommendedName>
        <fullName evidence="6">Glycerol-3-phosphate dehydrogenase</fullName>
        <ecNumber evidence="6">1.1.5.3</ecNumber>
    </recommendedName>
</protein>
<feature type="region of interest" description="Disordered" evidence="7">
    <location>
        <begin position="520"/>
        <end position="541"/>
    </location>
</feature>
<evidence type="ECO:0000256" key="3">
    <source>
        <dbReference type="ARBA" id="ARBA00022630"/>
    </source>
</evidence>
<dbReference type="EC" id="1.1.5.3" evidence="6"/>
<keyword evidence="5 6" id="KW-0560">Oxidoreductase</keyword>
<dbReference type="InterPro" id="IPR000447">
    <property type="entry name" value="G3P_DH_FAD-dep"/>
</dbReference>
<dbReference type="CDD" id="cd19946">
    <property type="entry name" value="GlpA-like_Fer2_BFD-like"/>
    <property type="match status" value="1"/>
</dbReference>
<dbReference type="InterPro" id="IPR017752">
    <property type="entry name" value="G3P_DH_GlpA_su"/>
</dbReference>
<dbReference type="EMBL" id="JACRUO010000003">
    <property type="protein sequence ID" value="MBD3690158.1"/>
    <property type="molecule type" value="Genomic_DNA"/>
</dbReference>
<keyword evidence="4" id="KW-0274">FAD</keyword>
<evidence type="ECO:0000313" key="9">
    <source>
        <dbReference type="EMBL" id="MBD3690158.1"/>
    </source>
</evidence>
<comment type="similarity">
    <text evidence="2 6">Belongs to the FAD-dependent glycerol-3-phosphate dehydrogenase family.</text>
</comment>